<name>A0A3B6MU00_WHEAT</name>
<dbReference type="Gramene" id="TraesCS5D03G0644000.1">
    <property type="protein sequence ID" value="TraesCS5D03G0644000.1.CDS"/>
    <property type="gene ID" value="TraesCS5D03G0644000"/>
</dbReference>
<dbReference type="EnsemblPlants" id="TraesCS5D02G281900.1">
    <property type="protein sequence ID" value="TraesCS5D02G281900.1"/>
    <property type="gene ID" value="TraesCS5D02G281900"/>
</dbReference>
<dbReference type="Gramene" id="TraesNOR5D03G03173610.1">
    <property type="protein sequence ID" value="TraesNOR5D03G03173610.1"/>
    <property type="gene ID" value="TraesNOR5D03G03173610"/>
</dbReference>
<dbReference type="Gramene" id="TraesCLE_scaffold_088770_01G000100.1">
    <property type="protein sequence ID" value="TraesCLE_scaffold_088770_01G000100.1"/>
    <property type="gene ID" value="TraesCLE_scaffold_088770_01G000100"/>
</dbReference>
<organism evidence="1">
    <name type="scientific">Triticum aestivum</name>
    <name type="common">Wheat</name>
    <dbReference type="NCBI Taxonomy" id="4565"/>
    <lineage>
        <taxon>Eukaryota</taxon>
        <taxon>Viridiplantae</taxon>
        <taxon>Streptophyta</taxon>
        <taxon>Embryophyta</taxon>
        <taxon>Tracheophyta</taxon>
        <taxon>Spermatophyta</taxon>
        <taxon>Magnoliopsida</taxon>
        <taxon>Liliopsida</taxon>
        <taxon>Poales</taxon>
        <taxon>Poaceae</taxon>
        <taxon>BOP clade</taxon>
        <taxon>Pooideae</taxon>
        <taxon>Triticodae</taxon>
        <taxon>Triticeae</taxon>
        <taxon>Triticinae</taxon>
        <taxon>Triticum</taxon>
    </lineage>
</organism>
<proteinExistence type="predicted"/>
<dbReference type="Gramene" id="TraesCS5D02G281900.1">
    <property type="protein sequence ID" value="TraesCS5D02G281900.1"/>
    <property type="gene ID" value="TraesCS5D02G281900"/>
</dbReference>
<gene>
    <name evidence="1" type="primary">LOC123125046</name>
</gene>
<dbReference type="Gramene" id="TraesLDM5D03G03148850.1">
    <property type="protein sequence ID" value="TraesLDM5D03G03148850.1"/>
    <property type="gene ID" value="TraesLDM5D03G03148850"/>
</dbReference>
<dbReference type="Gramene" id="TraesWEE_scaffold_099101_01G000100.1">
    <property type="protein sequence ID" value="TraesWEE_scaffold_099101_01G000100.1"/>
    <property type="gene ID" value="TraesWEE_scaffold_099101_01G000100"/>
</dbReference>
<dbReference type="Gramene" id="TraesJAG5D03G03141590.1">
    <property type="protein sequence ID" value="TraesJAG5D03G03141590.1"/>
    <property type="gene ID" value="TraesJAG5D03G03141590"/>
</dbReference>
<dbReference type="Gramene" id="TraesSYM5D03G03084170.1">
    <property type="protein sequence ID" value="TraesSYM5D03G03084170.1"/>
    <property type="gene ID" value="TraesSYM5D03G03084170"/>
</dbReference>
<sequence>MASCLGPAARVYTAPRRHPASPFSPPAAPARVRLPRTAPRSLSMSLSALRPRVHRCYSDPESGPWSDPAVDHHYDVVNMDHSDETDAGLVLGVPAVEEPRERAVTTDIGADVDDKDRHDVVAMVLSDGTDDLVLDGSAVEEPRKLAATTGIGEDDEDHHDAVAMVLSDGTDALVLSGPAVEDPRELAPTTGFGECSHDDVDDWGDLDDVVYPAGLTVREIQEFETADFSQAAINERFRRESKEAKAAVIGAVTGMVRPLRELLDDLRSLKSVFDTQEFQIGMPFGAIMTCMGMYQLWKLSPSTCIEVAMYYAFYKLSTIAADVRRRGFSPDWIIRIKLGIIIALLVKYHRKSTAPLGNYVRLAILVIYVTSVFWDVRGLKKYARMILPMALEMAKHPMATTIRCKRVKATGEVEYFEIKR</sequence>
<dbReference type="OrthoDB" id="692152at2759"/>
<dbReference type="Proteomes" id="UP000019116">
    <property type="component" value="Chromosome 5D"/>
</dbReference>
<accession>A0A3B6MU00</accession>
<keyword evidence="2" id="KW-1185">Reference proteome</keyword>
<dbReference type="Gramene" id="TraesARI5D03G03097790.1">
    <property type="protein sequence ID" value="TraesARI5D03G03097790.1"/>
    <property type="gene ID" value="TraesARI5D03G03097790"/>
</dbReference>
<evidence type="ECO:0000313" key="2">
    <source>
        <dbReference type="Proteomes" id="UP000019116"/>
    </source>
</evidence>
<reference evidence="1" key="2">
    <citation type="submission" date="2018-10" db="UniProtKB">
        <authorList>
            <consortium name="EnsemblPlants"/>
        </authorList>
    </citation>
    <scope>IDENTIFICATION</scope>
</reference>
<dbReference type="Gramene" id="TraesLAC5D03G03099900.1">
    <property type="protein sequence ID" value="TraesLAC5D03G03099900.1"/>
    <property type="gene ID" value="TraesLAC5D03G03099900"/>
</dbReference>
<dbReference type="RefSeq" id="XP_044401517.1">
    <property type="nucleotide sequence ID" value="XM_044545582.1"/>
</dbReference>
<dbReference type="Gramene" id="TraesMAC5D03G03143190.1">
    <property type="protein sequence ID" value="TraesMAC5D03G03143190.1"/>
    <property type="gene ID" value="TraesMAC5D03G03143190"/>
</dbReference>
<dbReference type="Gramene" id="TraesSTA5D03G03135090.1">
    <property type="protein sequence ID" value="TraesSTA5D03G03135090.1"/>
    <property type="gene ID" value="TraesSTA5D03G03135090"/>
</dbReference>
<evidence type="ECO:0000313" key="1">
    <source>
        <dbReference type="EnsemblPlants" id="TraesCS5D02G281900.1"/>
    </source>
</evidence>
<dbReference type="Gramene" id="TraesROB_scaffold_110467_01G000100.1">
    <property type="protein sequence ID" value="TraesROB_scaffold_110467_01G000100.1"/>
    <property type="gene ID" value="TraesROB_scaffold_110467_01G000100"/>
</dbReference>
<dbReference type="Gramene" id="TraesCAD_scaffold_104033_01G000100.1">
    <property type="protein sequence ID" value="TraesCAD_scaffold_104033_01G000100.1"/>
    <property type="gene ID" value="TraesCAD_scaffold_104033_01G000100"/>
</dbReference>
<protein>
    <submittedName>
        <fullName evidence="1">Uncharacterized protein</fullName>
    </submittedName>
</protein>
<dbReference type="GeneID" id="123125046"/>
<dbReference type="AlphaFoldDB" id="A0A3B6MU00"/>
<dbReference type="Gramene" id="TraesJUL5D03G03169250.1">
    <property type="protein sequence ID" value="TraesJUL5D03G03169250.1"/>
    <property type="gene ID" value="TraesJUL5D03G03169250"/>
</dbReference>
<reference evidence="1" key="1">
    <citation type="submission" date="2018-08" db="EMBL/GenBank/DDBJ databases">
        <authorList>
            <person name="Rossello M."/>
        </authorList>
    </citation>
    <scope>NUCLEOTIDE SEQUENCE [LARGE SCALE GENOMIC DNA]</scope>
    <source>
        <strain evidence="1">cv. Chinese Spring</strain>
    </source>
</reference>